<sequence>LIDFSVLDLCSNHRQDCFSTQYFTSCIQALLLEDEKERLQEMVEYLGRKK</sequence>
<dbReference type="AlphaFoldDB" id="A0A195E3E1"/>
<organism evidence="2 3">
    <name type="scientific">Trachymyrmex cornetzi</name>
    <dbReference type="NCBI Taxonomy" id="471704"/>
    <lineage>
        <taxon>Eukaryota</taxon>
        <taxon>Metazoa</taxon>
        <taxon>Ecdysozoa</taxon>
        <taxon>Arthropoda</taxon>
        <taxon>Hexapoda</taxon>
        <taxon>Insecta</taxon>
        <taxon>Pterygota</taxon>
        <taxon>Neoptera</taxon>
        <taxon>Endopterygota</taxon>
        <taxon>Hymenoptera</taxon>
        <taxon>Apocrita</taxon>
        <taxon>Aculeata</taxon>
        <taxon>Formicoidea</taxon>
        <taxon>Formicidae</taxon>
        <taxon>Myrmicinae</taxon>
        <taxon>Trachymyrmex</taxon>
    </lineage>
</organism>
<evidence type="ECO:0000313" key="2">
    <source>
        <dbReference type="EMBL" id="KYN19680.1"/>
    </source>
</evidence>
<dbReference type="EMBL" id="KQ979701">
    <property type="protein sequence ID" value="KYN19680.1"/>
    <property type="molecule type" value="Genomic_DNA"/>
</dbReference>
<dbReference type="Pfam" id="PF01147">
    <property type="entry name" value="Crust_neurohorm"/>
    <property type="match status" value="1"/>
</dbReference>
<dbReference type="InterPro" id="IPR035957">
    <property type="entry name" value="Crust_neurohorm_sf"/>
</dbReference>
<dbReference type="InterPro" id="IPR031098">
    <property type="entry name" value="Crust_neurohorm"/>
</dbReference>
<evidence type="ECO:0000313" key="3">
    <source>
        <dbReference type="Proteomes" id="UP000078492"/>
    </source>
</evidence>
<dbReference type="SUPFAM" id="SSF81778">
    <property type="entry name" value="Crustacean CHH/MIH/GIH neurohormone"/>
    <property type="match status" value="1"/>
</dbReference>
<dbReference type="Proteomes" id="UP000078492">
    <property type="component" value="Unassembled WGS sequence"/>
</dbReference>
<accession>A0A195E3E1</accession>
<keyword evidence="3" id="KW-1185">Reference proteome</keyword>
<name>A0A195E3E1_9HYME</name>
<proteinExistence type="inferred from homology"/>
<comment type="similarity">
    <text evidence="1">Belongs to the arthropod CHH/MIH/GIH/VIH hormone family.</text>
</comment>
<gene>
    <name evidence="2" type="ORF">ALC57_08156</name>
</gene>
<dbReference type="Gene3D" id="1.10.2010.10">
    <property type="entry name" value="Crustacean CHH/MIH/GIH neurohormone"/>
    <property type="match status" value="1"/>
</dbReference>
<evidence type="ECO:0000256" key="1">
    <source>
        <dbReference type="ARBA" id="ARBA00005447"/>
    </source>
</evidence>
<protein>
    <submittedName>
        <fullName evidence="2">Ion transport peptide</fullName>
    </submittedName>
</protein>
<feature type="non-terminal residue" evidence="2">
    <location>
        <position position="1"/>
    </location>
</feature>
<reference evidence="2 3" key="1">
    <citation type="submission" date="2015-09" db="EMBL/GenBank/DDBJ databases">
        <title>Trachymyrmex cornetzi WGS genome.</title>
        <authorList>
            <person name="Nygaard S."/>
            <person name="Hu H."/>
            <person name="Boomsma J."/>
            <person name="Zhang G."/>
        </authorList>
    </citation>
    <scope>NUCLEOTIDE SEQUENCE [LARGE SCALE GENOMIC DNA]</scope>
    <source>
        <strain evidence="2">Tcor2-1</strain>
        <tissue evidence="2">Whole body</tissue>
    </source>
</reference>